<dbReference type="InterPro" id="IPR036465">
    <property type="entry name" value="vWFA_dom_sf"/>
</dbReference>
<dbReference type="SUPFAM" id="SSF53300">
    <property type="entry name" value="vWA-like"/>
    <property type="match status" value="1"/>
</dbReference>
<accession>A0ABT8QT84</accession>
<dbReference type="InterPro" id="IPR008912">
    <property type="entry name" value="Uncharacterised_CoxE"/>
</dbReference>
<organism evidence="1 2">
    <name type="scientific">Desulfosporosinus nitroreducens</name>
    <dbReference type="NCBI Taxonomy" id="2018668"/>
    <lineage>
        <taxon>Bacteria</taxon>
        <taxon>Bacillati</taxon>
        <taxon>Bacillota</taxon>
        <taxon>Clostridia</taxon>
        <taxon>Eubacteriales</taxon>
        <taxon>Desulfitobacteriaceae</taxon>
        <taxon>Desulfosporosinus</taxon>
    </lineage>
</organism>
<dbReference type="CDD" id="cd00198">
    <property type="entry name" value="vWFA"/>
    <property type="match status" value="1"/>
</dbReference>
<evidence type="ECO:0000313" key="2">
    <source>
        <dbReference type="Proteomes" id="UP001176021"/>
    </source>
</evidence>
<protein>
    <submittedName>
        <fullName evidence="1">VWA domain-containing protein</fullName>
    </submittedName>
</protein>
<dbReference type="PANTHER" id="PTHR39338">
    <property type="entry name" value="BLL5662 PROTEIN-RELATED"/>
    <property type="match status" value="1"/>
</dbReference>
<name>A0ABT8QT84_9FIRM</name>
<keyword evidence="2" id="KW-1185">Reference proteome</keyword>
<comment type="caution">
    <text evidence="1">The sequence shown here is derived from an EMBL/GenBank/DDBJ whole genome shotgun (WGS) entry which is preliminary data.</text>
</comment>
<sequence>METMDGWVFIRLVHALRQVSLPISSQDILDAQTCLVRYPDIPCKQILKSLLIHRPQDAGIFETVWKIAVENAESPEMNDSLDATHKKNIEENRDSQGIGGQGAGRGSGGISLTAIGDILDHCHISKLIPFSRLEELASSGAEYEEVVKTVLADIDYYTWINSFDLAYQRGTLSEDEWYTHQNNRAFILREIQQQVVMIQVKLENSWKPLVQQHWLFKALSSLSEEEKELVKTSIRKWARKLALRPGSRWKSYNKGTIDIGRIVQQSVQWEGVLFHLCYRRKVPRAPELVVLCDVSNSMATFVEFLIHLVTCLRARFRKIRVFFFIDSVWDVSEFVWDDDLSGVKQEIKSWGHKASSGFSDYGAVFKELAENKLSEVASRAILIILGDGKNNYRPAQPEYFAQISEKVRKVFWLNPLEVKEWSEPDNVMKVYQNNCSKVYRCRTASDLQRIVKDVF</sequence>
<reference evidence="1" key="1">
    <citation type="submission" date="2022-05" db="EMBL/GenBank/DDBJ databases">
        <title>Expanded diversity of anoxic marine methylotrophy in a Black Sea sulfate reducing microorganism.</title>
        <authorList>
            <person name="Fischer P.Q."/>
            <person name="Stams A.J.M."/>
            <person name="Villanueva L."/>
            <person name="Sousa D.Z."/>
        </authorList>
    </citation>
    <scope>NUCLEOTIDE SEQUENCE</scope>
    <source>
        <strain evidence="1">P130</strain>
    </source>
</reference>
<proteinExistence type="predicted"/>
<dbReference type="Pfam" id="PF05762">
    <property type="entry name" value="VWA_CoxE"/>
    <property type="match status" value="1"/>
</dbReference>
<gene>
    <name evidence="1" type="ORF">M8H41_17190</name>
</gene>
<dbReference type="RefSeq" id="WP_302049465.1">
    <property type="nucleotide sequence ID" value="NZ_JAMJEV010000015.1"/>
</dbReference>
<dbReference type="PANTHER" id="PTHR39338:SF5">
    <property type="entry name" value="BLR6139 PROTEIN"/>
    <property type="match status" value="1"/>
</dbReference>
<dbReference type="Proteomes" id="UP001176021">
    <property type="component" value="Unassembled WGS sequence"/>
</dbReference>
<evidence type="ECO:0000313" key="1">
    <source>
        <dbReference type="EMBL" id="MDO0824573.1"/>
    </source>
</evidence>
<dbReference type="EMBL" id="JAMJEV010000015">
    <property type="protein sequence ID" value="MDO0824573.1"/>
    <property type="molecule type" value="Genomic_DNA"/>
</dbReference>